<evidence type="ECO:0000313" key="6">
    <source>
        <dbReference type="Proteomes" id="UP001447188"/>
    </source>
</evidence>
<organism evidence="5 6">
    <name type="scientific">Discina gigas</name>
    <dbReference type="NCBI Taxonomy" id="1032678"/>
    <lineage>
        <taxon>Eukaryota</taxon>
        <taxon>Fungi</taxon>
        <taxon>Dikarya</taxon>
        <taxon>Ascomycota</taxon>
        <taxon>Pezizomycotina</taxon>
        <taxon>Pezizomycetes</taxon>
        <taxon>Pezizales</taxon>
        <taxon>Discinaceae</taxon>
        <taxon>Discina</taxon>
    </lineage>
</organism>
<gene>
    <name evidence="5" type="primary">hus1</name>
    <name evidence="5" type="ORF">Q9L58_008579</name>
</gene>
<keyword evidence="6" id="KW-1185">Reference proteome</keyword>
<dbReference type="PANTHER" id="PTHR12900">
    <property type="entry name" value="MITOTIC AND DNA DAMAGE CHECKPOINT PROTEIN HUS1"/>
    <property type="match status" value="1"/>
</dbReference>
<evidence type="ECO:0000256" key="3">
    <source>
        <dbReference type="ARBA" id="ARBA00023242"/>
    </source>
</evidence>
<reference evidence="5 6" key="1">
    <citation type="submission" date="2024-02" db="EMBL/GenBank/DDBJ databases">
        <title>Discinaceae phylogenomics.</title>
        <authorList>
            <person name="Dirks A.C."/>
            <person name="James T.Y."/>
        </authorList>
    </citation>
    <scope>NUCLEOTIDE SEQUENCE [LARGE SCALE GENOMIC DNA]</scope>
    <source>
        <strain evidence="5 6">ACD0624</strain>
    </source>
</reference>
<dbReference type="Proteomes" id="UP001447188">
    <property type="component" value="Unassembled WGS sequence"/>
</dbReference>
<accession>A0ABR3G9A1</accession>
<dbReference type="EMBL" id="JBBBZM010000164">
    <property type="protein sequence ID" value="KAL0632522.1"/>
    <property type="molecule type" value="Genomic_DNA"/>
</dbReference>
<name>A0ABR3G9A1_9PEZI</name>
<dbReference type="InterPro" id="IPR016580">
    <property type="entry name" value="HUS1"/>
</dbReference>
<evidence type="ECO:0000256" key="2">
    <source>
        <dbReference type="ARBA" id="ARBA00005563"/>
    </source>
</evidence>
<protein>
    <recommendedName>
        <fullName evidence="4">Checkpoint protein</fullName>
    </recommendedName>
</protein>
<dbReference type="Gene3D" id="3.70.10.10">
    <property type="match status" value="1"/>
</dbReference>
<dbReference type="PANTHER" id="PTHR12900:SF0">
    <property type="entry name" value="CHECKPOINT PROTEIN"/>
    <property type="match status" value="1"/>
</dbReference>
<dbReference type="InterPro" id="IPR046938">
    <property type="entry name" value="DNA_clamp_sf"/>
</dbReference>
<keyword evidence="3" id="KW-0539">Nucleus</keyword>
<dbReference type="Pfam" id="PF04005">
    <property type="entry name" value="Hus1"/>
    <property type="match status" value="1"/>
</dbReference>
<evidence type="ECO:0000256" key="1">
    <source>
        <dbReference type="ARBA" id="ARBA00004123"/>
    </source>
</evidence>
<evidence type="ECO:0000313" key="5">
    <source>
        <dbReference type="EMBL" id="KAL0632522.1"/>
    </source>
</evidence>
<comment type="subcellular location">
    <subcellularLocation>
        <location evidence="1">Nucleus</location>
    </subcellularLocation>
</comment>
<sequence length="279" mass="30262">MRFKTSIKNISVLTKLTSCLSSIGKLAWLKLDEDEIRFTLMPEASVQVFATLAQDTIFDDYRIASANENVINLEVPLLVLLRALRSCASASDATLRLTKRASDNSPILCLTITTSSNSSISSGSTLVTQEIPVRVLSGASVDGIREPMCPEPDVHVILPPLAHIRSVTERFNKLSLGSSPSRVSNGGDGSRLILSANMAGQFKMRLVNDAVKVESLWKGLNNPNMEQAPQSTGDRPQDEFAKVTVDGKEWGKVLKVGGLAKKVIACKFPVCARVRYNGC</sequence>
<dbReference type="SUPFAM" id="SSF55979">
    <property type="entry name" value="DNA clamp"/>
    <property type="match status" value="1"/>
</dbReference>
<proteinExistence type="inferred from homology"/>
<dbReference type="InterPro" id="IPR007150">
    <property type="entry name" value="HUS1/Mec3"/>
</dbReference>
<comment type="caution">
    <text evidence="5">The sequence shown here is derived from an EMBL/GenBank/DDBJ whole genome shotgun (WGS) entry which is preliminary data.</text>
</comment>
<comment type="similarity">
    <text evidence="2 4">Belongs to the HUS1 family.</text>
</comment>
<dbReference type="PIRSF" id="PIRSF011312">
    <property type="entry name" value="Cell_cycle_HUS1"/>
    <property type="match status" value="1"/>
</dbReference>
<evidence type="ECO:0000256" key="4">
    <source>
        <dbReference type="PIRNR" id="PIRNR011312"/>
    </source>
</evidence>